<feature type="region of interest" description="Disordered" evidence="2">
    <location>
        <begin position="333"/>
        <end position="352"/>
    </location>
</feature>
<evidence type="ECO:0000256" key="2">
    <source>
        <dbReference type="SAM" id="MobiDB-lite"/>
    </source>
</evidence>
<dbReference type="PANTHER" id="PTHR33064">
    <property type="entry name" value="POL PROTEIN"/>
    <property type="match status" value="1"/>
</dbReference>
<evidence type="ECO:0000259" key="3">
    <source>
        <dbReference type="PROSITE" id="PS50878"/>
    </source>
</evidence>
<dbReference type="Proteomes" id="UP001227230">
    <property type="component" value="Chromosome 17"/>
</dbReference>
<reference evidence="4 5" key="1">
    <citation type="journal article" date="2023" name="Hortic Res">
        <title>The complete reference genome for grapevine (Vitis vinifera L.) genetics and breeding.</title>
        <authorList>
            <person name="Shi X."/>
            <person name="Cao S."/>
            <person name="Wang X."/>
            <person name="Huang S."/>
            <person name="Wang Y."/>
            <person name="Liu Z."/>
            <person name="Liu W."/>
            <person name="Leng X."/>
            <person name="Peng Y."/>
            <person name="Wang N."/>
            <person name="Wang Y."/>
            <person name="Ma Z."/>
            <person name="Xu X."/>
            <person name="Zhang F."/>
            <person name="Xue H."/>
            <person name="Zhong H."/>
            <person name="Wang Y."/>
            <person name="Zhang K."/>
            <person name="Velt A."/>
            <person name="Avia K."/>
            <person name="Holtgrawe D."/>
            <person name="Grimplet J."/>
            <person name="Matus J.T."/>
            <person name="Ware D."/>
            <person name="Wu X."/>
            <person name="Wang H."/>
            <person name="Liu C."/>
            <person name="Fang Y."/>
            <person name="Rustenholz C."/>
            <person name="Cheng Z."/>
            <person name="Xiao H."/>
            <person name="Zhou Y."/>
        </authorList>
    </citation>
    <scope>NUCLEOTIDE SEQUENCE [LARGE SCALE GENOMIC DNA]</scope>
    <source>
        <strain evidence="5">cv. Pinot noir / PN40024</strain>
        <tissue evidence="4">Leaf</tissue>
    </source>
</reference>
<feature type="region of interest" description="Disordered" evidence="2">
    <location>
        <begin position="285"/>
        <end position="321"/>
    </location>
</feature>
<proteinExistence type="predicted"/>
<dbReference type="InterPro" id="IPR000477">
    <property type="entry name" value="RT_dom"/>
</dbReference>
<dbReference type="PANTHER" id="PTHR33064:SF37">
    <property type="entry name" value="RIBONUCLEASE H"/>
    <property type="match status" value="1"/>
</dbReference>
<dbReference type="Gene3D" id="3.10.10.10">
    <property type="entry name" value="HIV Type 1 Reverse Transcriptase, subunit A, domain 1"/>
    <property type="match status" value="1"/>
</dbReference>
<dbReference type="Gene3D" id="3.30.70.270">
    <property type="match status" value="2"/>
</dbReference>
<sequence length="1639" mass="188683">MSSIFRTMSRRSSDSQDTVVNSEEINYPKIQNDLDDWKLPKVSNQEIYKKGTFKFFTDYTIKTSEMTVSLEQDDQVIRLLDNRSVEKHKKDGYNFIHFGMIQVAAKPLTRLGLNTAIVMCLRDNRHLEYRDSIIGAVQAGLNDGPVYFQCYPNFTVRLRDADILDSVVLHIKTHGFKIKPGNSPVSIITRFAYKSMNTSVGSGALCTSPKGETTYFHSDMLDKSDFIIPKKILWKDVDFPENWHFANAVPAIAQRSESIEQIVQYPDGGGELVFSKSFRHSSSPRVSVYEPSRASSSSIPVRTTREEGGSSSGNPKNVKLTGVRSYTNEARPFYSEENKSTQESQQDESPVMSPTYSQMINTISLSDEDFEINKDLLRKDFYSEVNKQRNDWFFSTVPKVIRTIYQEEFYAYLRQEKKNIKFWIWFELFKQVEYPDYPCKHINNTSTKTKIWKTSDNIIIESIHPPEAKIEKNINGTIVTASPFKTKPEDKGTASASDIRRIMEQINYTNMFLITLGNQVNRVEEIIEIQDHLKKPFVKNDNKPLFKPFELSKKFQENPQIDQAFIDKISQKVKDNLVIPETPQPSHRRILLVKRNISPKAKDNGLIRLTREPSIQNPFKDHEDKQEKRIILNALTIKDLQEEIGQYKKDIENLRQPTSSEIPIPQDYINKVGFYHSSTRKEDFEEVLESSQDNSDKINAYLNTISKVIFQRWEVSLTIVIKNKFILDIIALIDSGAALNCLQEGLVPTQFYEKTRQALFGANGKKLIIKYKLSNAHICNQGICIKQTFILVKDLKEKVLLGVPFLSSIFPMWVDDQGIKTKLLDKEILFEFANPPGERSINTIKDQVIKAKQNHINLLKQEIALVRIEDQLKIKKTQDAIESLKNKIIKEVCSNIPNAFWHRKQHEVELPYEPDFSEKNIPTKARPIQMNKDLLSYCEKEIQDLMDKKLIRKSKSPWSCSAFYVQKQAELERGTPRLVINYKPLNDVLRWIRYPIPNKKDLLQRLGKSKVFSKFDMKSGFWQIQIAEKDRYKTAFVVPFGHYEWNVMPFGLKNAPSEFQNIMNEIFNQFSDFIIVYIDDVLIYSDSVEQHWKHLNRFIETVKSNGLSLSATKINLFQTKVRFLGHHIHQGTFTPIQRSIEFADKFPDEIKDKKQLQRFLGSLNYVSDFIQDLSQLCAPLRQRLKKNPVPWNEDHTKIVKLVKSRVKTLPCLALADHKAFKIVETDASDIGFGGILKQRSNNQELLGSTSDPNPPILKHPSSPVVEEGNISGSLPLVEEPIPLNLSTFDTNPLSVHKSICDLQARCRTLEKKLEIANFHKKDISQAPFSPLEIGEKKPFTPLVDEKLSKDEQECIIFRMFHRRSEILSTLKPADLYQLICEKAKSSAEEKQIFISAYLQDLHIYFSAIPGLSVPGLNLTKEMEFDGSKLCRSCTEPLLHQQDNKPICNCNRNFTISRACIDLQYYQPINLAFNGEVLILTPEKLLDYGLVYQLICSDPSQASNFGRKVNLSLTQGFKLNKKFADAIFISKAPEWISRGNVIPAQHYVNIHYQNRRPTLLSSPLVQSDICGEPIIKQIKHWRARVISRDFEAYPKNMGHLIAADSLHQIFCSKKIDPLPFKSTIQDTQLLMDHRSEYIPP</sequence>
<feature type="region of interest" description="Disordered" evidence="2">
    <location>
        <begin position="1"/>
        <end position="22"/>
    </location>
</feature>
<dbReference type="Pfam" id="PF24496">
    <property type="entry name" value="DUF7588"/>
    <property type="match status" value="1"/>
</dbReference>
<evidence type="ECO:0000313" key="4">
    <source>
        <dbReference type="EMBL" id="WKA07796.1"/>
    </source>
</evidence>
<dbReference type="EMBL" id="CP126664">
    <property type="protein sequence ID" value="WKA07796.1"/>
    <property type="molecule type" value="Genomic_DNA"/>
</dbReference>
<dbReference type="Pfam" id="PF01107">
    <property type="entry name" value="MP"/>
    <property type="match status" value="1"/>
</dbReference>
<feature type="domain" description="Reverse transcriptase" evidence="3">
    <location>
        <begin position="946"/>
        <end position="1128"/>
    </location>
</feature>
<dbReference type="SUPFAM" id="SSF50630">
    <property type="entry name" value="Acid proteases"/>
    <property type="match status" value="1"/>
</dbReference>
<evidence type="ECO:0000313" key="5">
    <source>
        <dbReference type="Proteomes" id="UP001227230"/>
    </source>
</evidence>
<dbReference type="InterPro" id="IPR028919">
    <property type="entry name" value="Viral_movement"/>
</dbReference>
<name>A0ABY9DLP4_VITVI</name>
<dbReference type="InterPro" id="IPR056010">
    <property type="entry name" value="DUF7588"/>
</dbReference>
<dbReference type="SUPFAM" id="SSF56672">
    <property type="entry name" value="DNA/RNA polymerases"/>
    <property type="match status" value="1"/>
</dbReference>
<dbReference type="Pfam" id="PF00077">
    <property type="entry name" value="RVP"/>
    <property type="match status" value="1"/>
</dbReference>
<evidence type="ECO:0000256" key="1">
    <source>
        <dbReference type="ARBA" id="ARBA00022801"/>
    </source>
</evidence>
<dbReference type="CDD" id="cd00303">
    <property type="entry name" value="retropepsin_like"/>
    <property type="match status" value="1"/>
</dbReference>
<dbReference type="Pfam" id="PF00078">
    <property type="entry name" value="RVT_1"/>
    <property type="match status" value="1"/>
</dbReference>
<keyword evidence="1" id="KW-0378">Hydrolase</keyword>
<keyword evidence="5" id="KW-1185">Reference proteome</keyword>
<accession>A0ABY9DLP4</accession>
<dbReference type="PROSITE" id="PS50878">
    <property type="entry name" value="RT_POL"/>
    <property type="match status" value="1"/>
</dbReference>
<protein>
    <recommendedName>
        <fullName evidence="3">Reverse transcriptase domain-containing protein</fullName>
    </recommendedName>
</protein>
<dbReference type="CDD" id="cd01647">
    <property type="entry name" value="RT_LTR"/>
    <property type="match status" value="1"/>
</dbReference>
<feature type="compositionally biased region" description="Polar residues" evidence="2">
    <location>
        <begin position="341"/>
        <end position="352"/>
    </location>
</feature>
<dbReference type="Pfam" id="PF17919">
    <property type="entry name" value="RT_RNaseH_2"/>
    <property type="match status" value="1"/>
</dbReference>
<dbReference type="InterPro" id="IPR043128">
    <property type="entry name" value="Rev_trsase/Diguanyl_cyclase"/>
</dbReference>
<organism evidence="4 5">
    <name type="scientific">Vitis vinifera</name>
    <name type="common">Grape</name>
    <dbReference type="NCBI Taxonomy" id="29760"/>
    <lineage>
        <taxon>Eukaryota</taxon>
        <taxon>Viridiplantae</taxon>
        <taxon>Streptophyta</taxon>
        <taxon>Embryophyta</taxon>
        <taxon>Tracheophyta</taxon>
        <taxon>Spermatophyta</taxon>
        <taxon>Magnoliopsida</taxon>
        <taxon>eudicotyledons</taxon>
        <taxon>Gunneridae</taxon>
        <taxon>Pentapetalae</taxon>
        <taxon>rosids</taxon>
        <taxon>Vitales</taxon>
        <taxon>Vitaceae</taxon>
        <taxon>Viteae</taxon>
        <taxon>Vitis</taxon>
    </lineage>
</organism>
<dbReference type="InterPro" id="IPR043502">
    <property type="entry name" value="DNA/RNA_pol_sf"/>
</dbReference>
<dbReference type="InterPro" id="IPR021109">
    <property type="entry name" value="Peptidase_aspartic_dom_sf"/>
</dbReference>
<dbReference type="InterPro" id="IPR051320">
    <property type="entry name" value="Viral_Replic_Matur_Polypro"/>
</dbReference>
<dbReference type="InterPro" id="IPR018061">
    <property type="entry name" value="Retropepsins"/>
</dbReference>
<gene>
    <name evidence="4" type="ORF">VitviT2T_025574</name>
</gene>
<dbReference type="InterPro" id="IPR041577">
    <property type="entry name" value="RT_RNaseH_2"/>
</dbReference>